<dbReference type="InterPro" id="IPR017871">
    <property type="entry name" value="ABC_transporter-like_CS"/>
</dbReference>
<dbReference type="EC" id="7.6.2.2" evidence="3"/>
<dbReference type="Pfam" id="PF00005">
    <property type="entry name" value="ABC_tran"/>
    <property type="match status" value="1"/>
</dbReference>
<dbReference type="KEGG" id="bhc:JFL75_16680"/>
<dbReference type="PROSITE" id="PS50893">
    <property type="entry name" value="ABC_TRANSPORTER_2"/>
    <property type="match status" value="1"/>
</dbReference>
<evidence type="ECO:0000256" key="1">
    <source>
        <dbReference type="ARBA" id="ARBA00004651"/>
    </source>
</evidence>
<dbReference type="PANTHER" id="PTHR43394:SF1">
    <property type="entry name" value="ATP-BINDING CASSETTE SUB-FAMILY B MEMBER 10, MITOCHONDRIAL"/>
    <property type="match status" value="1"/>
</dbReference>
<organism evidence="16 17">
    <name type="scientific">Breznakiella homolactica</name>
    <dbReference type="NCBI Taxonomy" id="2798577"/>
    <lineage>
        <taxon>Bacteria</taxon>
        <taxon>Pseudomonadati</taxon>
        <taxon>Spirochaetota</taxon>
        <taxon>Spirochaetia</taxon>
        <taxon>Spirochaetales</taxon>
        <taxon>Breznakiellaceae</taxon>
        <taxon>Breznakiella</taxon>
    </lineage>
</organism>
<dbReference type="SMART" id="SM00382">
    <property type="entry name" value="AAA"/>
    <property type="match status" value="1"/>
</dbReference>
<feature type="transmembrane region" description="Helical" evidence="13">
    <location>
        <begin position="60"/>
        <end position="82"/>
    </location>
</feature>
<dbReference type="InterPro" id="IPR039421">
    <property type="entry name" value="Type_1_exporter"/>
</dbReference>
<keyword evidence="7" id="KW-0547">Nucleotide-binding</keyword>
<evidence type="ECO:0000256" key="8">
    <source>
        <dbReference type="ARBA" id="ARBA00022840"/>
    </source>
</evidence>
<keyword evidence="6 13" id="KW-0812">Transmembrane</keyword>
<dbReference type="PROSITE" id="PS00211">
    <property type="entry name" value="ABC_TRANSPORTER_1"/>
    <property type="match status" value="1"/>
</dbReference>
<feature type="domain" description="ABC transporter" evidence="14">
    <location>
        <begin position="344"/>
        <end position="578"/>
    </location>
</feature>
<evidence type="ECO:0000313" key="16">
    <source>
        <dbReference type="EMBL" id="QQO08551.1"/>
    </source>
</evidence>
<evidence type="ECO:0000259" key="15">
    <source>
        <dbReference type="PROSITE" id="PS50929"/>
    </source>
</evidence>
<keyword evidence="17" id="KW-1185">Reference proteome</keyword>
<keyword evidence="5" id="KW-1003">Cell membrane</keyword>
<dbReference type="FunFam" id="3.40.50.300:FF:000221">
    <property type="entry name" value="Multidrug ABC transporter ATP-binding protein"/>
    <property type="match status" value="1"/>
</dbReference>
<dbReference type="PROSITE" id="PS50929">
    <property type="entry name" value="ABC_TM1F"/>
    <property type="match status" value="1"/>
</dbReference>
<reference evidence="16" key="1">
    <citation type="submission" date="2021-01" db="EMBL/GenBank/DDBJ databases">
        <title>Description of Breznakiella homolactica.</title>
        <authorList>
            <person name="Song Y."/>
            <person name="Brune A."/>
        </authorList>
    </citation>
    <scope>NUCLEOTIDE SEQUENCE</scope>
    <source>
        <strain evidence="16">RmG30</strain>
    </source>
</reference>
<keyword evidence="4" id="KW-0813">Transport</keyword>
<dbReference type="Proteomes" id="UP000595917">
    <property type="component" value="Chromosome"/>
</dbReference>
<keyword evidence="8 16" id="KW-0067">ATP-binding</keyword>
<gene>
    <name evidence="16" type="ORF">JFL75_16680</name>
</gene>
<dbReference type="Gene3D" id="1.20.1560.10">
    <property type="entry name" value="ABC transporter type 1, transmembrane domain"/>
    <property type="match status" value="1"/>
</dbReference>
<dbReference type="InterPro" id="IPR003593">
    <property type="entry name" value="AAA+_ATPase"/>
</dbReference>
<dbReference type="InterPro" id="IPR027417">
    <property type="entry name" value="P-loop_NTPase"/>
</dbReference>
<feature type="transmembrane region" description="Helical" evidence="13">
    <location>
        <begin position="21"/>
        <end position="40"/>
    </location>
</feature>
<dbReference type="EMBL" id="CP067089">
    <property type="protein sequence ID" value="QQO08551.1"/>
    <property type="molecule type" value="Genomic_DNA"/>
</dbReference>
<evidence type="ECO:0000256" key="7">
    <source>
        <dbReference type="ARBA" id="ARBA00022741"/>
    </source>
</evidence>
<evidence type="ECO:0000256" key="3">
    <source>
        <dbReference type="ARBA" id="ARBA00012191"/>
    </source>
</evidence>
<evidence type="ECO:0000256" key="4">
    <source>
        <dbReference type="ARBA" id="ARBA00022448"/>
    </source>
</evidence>
<evidence type="ECO:0000256" key="13">
    <source>
        <dbReference type="SAM" id="Phobius"/>
    </source>
</evidence>
<dbReference type="Gene3D" id="3.40.50.300">
    <property type="entry name" value="P-loop containing nucleotide triphosphate hydrolases"/>
    <property type="match status" value="1"/>
</dbReference>
<dbReference type="SUPFAM" id="SSF90123">
    <property type="entry name" value="ABC transporter transmembrane region"/>
    <property type="match status" value="1"/>
</dbReference>
<feature type="domain" description="ABC transmembrane type-1" evidence="15">
    <location>
        <begin position="24"/>
        <end position="307"/>
    </location>
</feature>
<dbReference type="GO" id="GO:0005524">
    <property type="term" value="F:ATP binding"/>
    <property type="evidence" value="ECO:0007669"/>
    <property type="project" value="UniProtKB-KW"/>
</dbReference>
<evidence type="ECO:0000256" key="6">
    <source>
        <dbReference type="ARBA" id="ARBA00022692"/>
    </source>
</evidence>
<protein>
    <recommendedName>
        <fullName evidence="12">Multidrug resistance-like ATP-binding protein MdlA</fullName>
        <ecNumber evidence="3">7.6.2.2</ecNumber>
    </recommendedName>
</protein>
<dbReference type="GO" id="GO:0015421">
    <property type="term" value="F:ABC-type oligopeptide transporter activity"/>
    <property type="evidence" value="ECO:0007669"/>
    <property type="project" value="TreeGrafter"/>
</dbReference>
<dbReference type="GO" id="GO:0008559">
    <property type="term" value="F:ABC-type xenobiotic transporter activity"/>
    <property type="evidence" value="ECO:0007669"/>
    <property type="project" value="UniProtKB-EC"/>
</dbReference>
<feature type="transmembrane region" description="Helical" evidence="13">
    <location>
        <begin position="286"/>
        <end position="305"/>
    </location>
</feature>
<evidence type="ECO:0000256" key="5">
    <source>
        <dbReference type="ARBA" id="ARBA00022475"/>
    </source>
</evidence>
<dbReference type="CDD" id="cd18541">
    <property type="entry name" value="ABC_6TM_TmrB_like"/>
    <property type="match status" value="1"/>
</dbReference>
<dbReference type="Pfam" id="PF00664">
    <property type="entry name" value="ABC_membrane"/>
    <property type="match status" value="1"/>
</dbReference>
<sequence>MQKASLKEFRSLIPYLSRYRWRYVLGFLCLIIVDVAQIFIPQCIRQAVDLISSGRFNWHSVLVICGVLLGIALVISLGRFLWRFFIHGSSRRIETELRDKLFSHLLTLSYDFYQKNKIGDLMARGTNDINAVRMSIGMGLVALIDGTVMASAILVIMFMQDARTAALAIIPLPLITILILFFGSAVGKRFRRAQETYSSMSDTVQETFAGIRVIKSFVKEWWFIKKFADTNDDYKDANMALVKIFGVFFPLISFLSGLTTLILLLVGGQRVVEGLMSPGELVALFSYLQMLIWPMLGAGFMVNMIQRGATSLMRVNEILNTKPSITSPDDPVKAPAAGTVSPAIELRDLTFAYPGGGPVLRDISLAIPRGAMVGILGKTGSGKSTMLKALVRLVDPPEGTVFAEGVDVRLWDLKELRGRFGMTPQDSYLFSDSIKNNISYGAARAGEEQIHKAAELSSIDRDLESFSVGWDTLIGERGLTLSGGQKQRVAISRALVRDPEFLVLDDSLSAVDAETERRILNMLLANRRGKTTLIVSHRVSTLHNADQVIVLDQGRVSEYGTPQELISRGGFYSQMAELQQLEQAGEGDR</sequence>
<evidence type="ECO:0000256" key="2">
    <source>
        <dbReference type="ARBA" id="ARBA00006526"/>
    </source>
</evidence>
<evidence type="ECO:0000256" key="9">
    <source>
        <dbReference type="ARBA" id="ARBA00022989"/>
    </source>
</evidence>
<evidence type="ECO:0000259" key="14">
    <source>
        <dbReference type="PROSITE" id="PS50893"/>
    </source>
</evidence>
<keyword evidence="10 13" id="KW-0472">Membrane</keyword>
<dbReference type="GO" id="GO:0016887">
    <property type="term" value="F:ATP hydrolysis activity"/>
    <property type="evidence" value="ECO:0007669"/>
    <property type="project" value="InterPro"/>
</dbReference>
<feature type="transmembrane region" description="Helical" evidence="13">
    <location>
        <begin position="165"/>
        <end position="186"/>
    </location>
</feature>
<dbReference type="InterPro" id="IPR011527">
    <property type="entry name" value="ABC1_TM_dom"/>
</dbReference>
<evidence type="ECO:0000313" key="17">
    <source>
        <dbReference type="Proteomes" id="UP000595917"/>
    </source>
</evidence>
<name>A0A7T7XLG5_9SPIR</name>
<accession>A0A7T7XLG5</accession>
<comment type="catalytic activity">
    <reaction evidence="11">
        <text>ATP + H2O + xenobioticSide 1 = ADP + phosphate + xenobioticSide 2.</text>
        <dbReference type="EC" id="7.6.2.2"/>
    </reaction>
</comment>
<dbReference type="RefSeq" id="WP_215625857.1">
    <property type="nucleotide sequence ID" value="NZ_CP067089.2"/>
</dbReference>
<dbReference type="GO" id="GO:0005886">
    <property type="term" value="C:plasma membrane"/>
    <property type="evidence" value="ECO:0007669"/>
    <property type="project" value="UniProtKB-SubCell"/>
</dbReference>
<feature type="transmembrane region" description="Helical" evidence="13">
    <location>
        <begin position="244"/>
        <end position="266"/>
    </location>
</feature>
<dbReference type="InterPro" id="IPR003439">
    <property type="entry name" value="ABC_transporter-like_ATP-bd"/>
</dbReference>
<evidence type="ECO:0000256" key="11">
    <source>
        <dbReference type="ARBA" id="ARBA00034018"/>
    </source>
</evidence>
<dbReference type="InterPro" id="IPR036640">
    <property type="entry name" value="ABC1_TM_sf"/>
</dbReference>
<evidence type="ECO:0000256" key="10">
    <source>
        <dbReference type="ARBA" id="ARBA00023136"/>
    </source>
</evidence>
<proteinExistence type="inferred from homology"/>
<dbReference type="FunFam" id="1.20.1560.10:FF:000011">
    <property type="entry name" value="Multidrug ABC transporter ATP-binding protein"/>
    <property type="match status" value="1"/>
</dbReference>
<comment type="similarity">
    <text evidence="2">Belongs to the ABC transporter superfamily. Drug exporter-2 (TC 3.A.1.117) family.</text>
</comment>
<dbReference type="PANTHER" id="PTHR43394">
    <property type="entry name" value="ATP-DEPENDENT PERMEASE MDL1, MITOCHONDRIAL"/>
    <property type="match status" value="1"/>
</dbReference>
<feature type="transmembrane region" description="Helical" evidence="13">
    <location>
        <begin position="140"/>
        <end position="159"/>
    </location>
</feature>
<dbReference type="SUPFAM" id="SSF52540">
    <property type="entry name" value="P-loop containing nucleoside triphosphate hydrolases"/>
    <property type="match status" value="1"/>
</dbReference>
<dbReference type="AlphaFoldDB" id="A0A7T7XLG5"/>
<comment type="subcellular location">
    <subcellularLocation>
        <location evidence="1">Cell membrane</location>
        <topology evidence="1">Multi-pass membrane protein</topology>
    </subcellularLocation>
</comment>
<keyword evidence="9 13" id="KW-1133">Transmembrane helix</keyword>
<evidence type="ECO:0000256" key="12">
    <source>
        <dbReference type="ARBA" id="ARBA00074518"/>
    </source>
</evidence>